<evidence type="ECO:0000313" key="8">
    <source>
        <dbReference type="Proteomes" id="UP000030661"/>
    </source>
</evidence>
<dbReference type="AlphaFoldDB" id="A0A081C9A6"/>
<dbReference type="PROSITE" id="PS50109">
    <property type="entry name" value="HIS_KIN"/>
    <property type="match status" value="1"/>
</dbReference>
<evidence type="ECO:0000313" key="7">
    <source>
        <dbReference type="EMBL" id="GAK61161.1"/>
    </source>
</evidence>
<evidence type="ECO:0000256" key="3">
    <source>
        <dbReference type="ARBA" id="ARBA00022553"/>
    </source>
</evidence>
<dbReference type="Gene3D" id="3.30.565.10">
    <property type="entry name" value="Histidine kinase-like ATPase, C-terminal domain"/>
    <property type="match status" value="1"/>
</dbReference>
<dbReference type="SUPFAM" id="SSF55874">
    <property type="entry name" value="ATPase domain of HSP90 chaperone/DNA topoisomerase II/histidine kinase"/>
    <property type="match status" value="1"/>
</dbReference>
<dbReference type="Pfam" id="PF00072">
    <property type="entry name" value="Response_reg"/>
    <property type="match status" value="1"/>
</dbReference>
<evidence type="ECO:0000256" key="1">
    <source>
        <dbReference type="ARBA" id="ARBA00000085"/>
    </source>
</evidence>
<dbReference type="Gene3D" id="1.10.287.130">
    <property type="match status" value="1"/>
</dbReference>
<evidence type="ECO:0000259" key="6">
    <source>
        <dbReference type="PROSITE" id="PS50110"/>
    </source>
</evidence>
<dbReference type="SMART" id="SM00387">
    <property type="entry name" value="HATPase_c"/>
    <property type="match status" value="1"/>
</dbReference>
<dbReference type="eggNOG" id="COG2205">
    <property type="taxonomic scope" value="Bacteria"/>
</dbReference>
<dbReference type="InterPro" id="IPR003594">
    <property type="entry name" value="HATPase_dom"/>
</dbReference>
<dbReference type="InterPro" id="IPR003661">
    <property type="entry name" value="HisK_dim/P_dom"/>
</dbReference>
<dbReference type="Gene3D" id="3.40.50.2300">
    <property type="match status" value="1"/>
</dbReference>
<dbReference type="InterPro" id="IPR036890">
    <property type="entry name" value="HATPase_C_sf"/>
</dbReference>
<comment type="catalytic activity">
    <reaction evidence="1">
        <text>ATP + protein L-histidine = ADP + protein N-phospho-L-histidine.</text>
        <dbReference type="EC" id="2.7.13.3"/>
    </reaction>
</comment>
<keyword evidence="8" id="KW-1185">Reference proteome</keyword>
<dbReference type="SMART" id="SM00448">
    <property type="entry name" value="REC"/>
    <property type="match status" value="1"/>
</dbReference>
<dbReference type="InterPro" id="IPR004358">
    <property type="entry name" value="Sig_transdc_His_kin-like_C"/>
</dbReference>
<evidence type="ECO:0000259" key="5">
    <source>
        <dbReference type="PROSITE" id="PS50109"/>
    </source>
</evidence>
<dbReference type="PANTHER" id="PTHR43547">
    <property type="entry name" value="TWO-COMPONENT HISTIDINE KINASE"/>
    <property type="match status" value="1"/>
</dbReference>
<proteinExistence type="predicted"/>
<feature type="domain" description="Response regulatory" evidence="6">
    <location>
        <begin position="10"/>
        <end position="126"/>
    </location>
</feature>
<gene>
    <name evidence="7" type="ORF">U27_01060</name>
</gene>
<dbReference type="CDD" id="cd19920">
    <property type="entry name" value="REC_PA4781-like"/>
    <property type="match status" value="1"/>
</dbReference>
<accession>A0A081C9A6</accession>
<dbReference type="EMBL" id="DF820477">
    <property type="protein sequence ID" value="GAK61161.1"/>
    <property type="molecule type" value="Genomic_DNA"/>
</dbReference>
<keyword evidence="7" id="KW-0418">Kinase</keyword>
<dbReference type="SUPFAM" id="SSF52172">
    <property type="entry name" value="CheY-like"/>
    <property type="match status" value="1"/>
</dbReference>
<dbReference type="Pfam" id="PF02518">
    <property type="entry name" value="HATPase_c"/>
    <property type="match status" value="1"/>
</dbReference>
<dbReference type="PRINTS" id="PR00344">
    <property type="entry name" value="BCTRLSENSOR"/>
</dbReference>
<dbReference type="CDD" id="cd00082">
    <property type="entry name" value="HisKA"/>
    <property type="match status" value="1"/>
</dbReference>
<sequence>MQSREQHQASILLVDDNPANISFLFEYLDKLGFKVLVGEDGYDALRLAKEYLPDIILLDVLMPEMNGLETCLRLKEQKETEDIPIIFMTALSGVDDIVRGFEVGGVDYITKPFQQKAVLARIHAHLTLRRQRMLLAELNSMKDTFFSIIAHDMRHALVPLIGLSNLLSDEQFDRENVPEVAKKIDGYVQQAHHLLENLLYWADIRFGKINFQPKVIDLHDISLEVRNLLRGHARQKQISLDDNIETPTLVYVDQNMTSTIFRNLISNGIKFTPQGGKVAISAQILEDTVVVTISDTGVGISETNQQKLFRIDQKFLTVGTGGEIGSGLGLIICRDLVEKQQGTIMLQSQAGEGTICTFTLPKAENQKKHHEIF</sequence>
<dbReference type="PROSITE" id="PS50110">
    <property type="entry name" value="RESPONSE_REGULATORY"/>
    <property type="match status" value="1"/>
</dbReference>
<organism evidence="7">
    <name type="scientific">Vecturithrix granuli</name>
    <dbReference type="NCBI Taxonomy" id="1499967"/>
    <lineage>
        <taxon>Bacteria</taxon>
        <taxon>Candidatus Moduliflexota</taxon>
        <taxon>Candidatus Vecturitrichia</taxon>
        <taxon>Candidatus Vecturitrichales</taxon>
        <taxon>Candidatus Vecturitrichaceae</taxon>
        <taxon>Candidatus Vecturithrix</taxon>
    </lineage>
</organism>
<dbReference type="InterPro" id="IPR011006">
    <property type="entry name" value="CheY-like_superfamily"/>
</dbReference>
<dbReference type="SMART" id="SM00388">
    <property type="entry name" value="HisKA"/>
    <property type="match status" value="1"/>
</dbReference>
<keyword evidence="3 4" id="KW-0597">Phosphoprotein</keyword>
<dbReference type="HOGENOM" id="CLU_000445_114_72_0"/>
<keyword evidence="7" id="KW-0808">Transferase</keyword>
<dbReference type="eggNOG" id="COG0745">
    <property type="taxonomic scope" value="Bacteria"/>
</dbReference>
<dbReference type="STRING" id="1499967.U27_01060"/>
<dbReference type="InterPro" id="IPR001789">
    <property type="entry name" value="Sig_transdc_resp-reg_receiver"/>
</dbReference>
<dbReference type="Proteomes" id="UP000030661">
    <property type="component" value="Unassembled WGS sequence"/>
</dbReference>
<protein>
    <recommendedName>
        <fullName evidence="2">histidine kinase</fullName>
        <ecNumber evidence="2">2.7.13.3</ecNumber>
    </recommendedName>
</protein>
<dbReference type="GO" id="GO:0000155">
    <property type="term" value="F:phosphorelay sensor kinase activity"/>
    <property type="evidence" value="ECO:0007669"/>
    <property type="project" value="InterPro"/>
</dbReference>
<evidence type="ECO:0000256" key="4">
    <source>
        <dbReference type="PROSITE-ProRule" id="PRU00169"/>
    </source>
</evidence>
<dbReference type="InterPro" id="IPR005467">
    <property type="entry name" value="His_kinase_dom"/>
</dbReference>
<feature type="domain" description="Histidine kinase" evidence="5">
    <location>
        <begin position="148"/>
        <end position="364"/>
    </location>
</feature>
<reference evidence="7" key="1">
    <citation type="journal article" date="2015" name="PeerJ">
        <title>First genomic representation of candidate bacterial phylum KSB3 points to enhanced environmental sensing as a trigger of wastewater bulking.</title>
        <authorList>
            <person name="Sekiguchi Y."/>
            <person name="Ohashi A."/>
            <person name="Parks D.H."/>
            <person name="Yamauchi T."/>
            <person name="Tyson G.W."/>
            <person name="Hugenholtz P."/>
        </authorList>
    </citation>
    <scope>NUCLEOTIDE SEQUENCE [LARGE SCALE GENOMIC DNA]</scope>
</reference>
<dbReference type="Pfam" id="PF00512">
    <property type="entry name" value="HisKA"/>
    <property type="match status" value="1"/>
</dbReference>
<name>A0A081C9A6_VECG1</name>
<dbReference type="EC" id="2.7.13.3" evidence="2"/>
<feature type="modified residue" description="4-aspartylphosphate" evidence="4">
    <location>
        <position position="59"/>
    </location>
</feature>
<evidence type="ECO:0000256" key="2">
    <source>
        <dbReference type="ARBA" id="ARBA00012438"/>
    </source>
</evidence>
<dbReference type="PANTHER" id="PTHR43547:SF2">
    <property type="entry name" value="HYBRID SIGNAL TRANSDUCTION HISTIDINE KINASE C"/>
    <property type="match status" value="1"/>
</dbReference>